<evidence type="ECO:0000313" key="1">
    <source>
        <dbReference type="EMBL" id="MCD2191837.1"/>
    </source>
</evidence>
<accession>A0ABS8P0R8</accession>
<dbReference type="EMBL" id="JAJNDB010000001">
    <property type="protein sequence ID" value="MCD2191837.1"/>
    <property type="molecule type" value="Genomic_DNA"/>
</dbReference>
<sequence>MATWAEVAFGQGLTLLVPSLARDEVLLARPEQSDLVDVCCSPALRHRPPERE</sequence>
<reference evidence="1 2" key="1">
    <citation type="submission" date="2021-11" db="EMBL/GenBank/DDBJ databases">
        <title>Draft genome sequence of Actinomycetospora sp. SF1 isolated from the rhizosphere soil.</title>
        <authorList>
            <person name="Duangmal K."/>
            <person name="Chantavorakit T."/>
        </authorList>
    </citation>
    <scope>NUCLEOTIDE SEQUENCE [LARGE SCALE GENOMIC DNA]</scope>
    <source>
        <strain evidence="1 2">TBRC 5722</strain>
    </source>
</reference>
<proteinExistence type="predicted"/>
<evidence type="ECO:0000313" key="2">
    <source>
        <dbReference type="Proteomes" id="UP001199469"/>
    </source>
</evidence>
<comment type="caution">
    <text evidence="1">The sequence shown here is derived from an EMBL/GenBank/DDBJ whole genome shotgun (WGS) entry which is preliminary data.</text>
</comment>
<name>A0ABS8P0R8_9PSEU</name>
<protein>
    <submittedName>
        <fullName evidence="1">Uncharacterized protein</fullName>
    </submittedName>
</protein>
<gene>
    <name evidence="1" type="ORF">LQ327_00325</name>
</gene>
<dbReference type="Proteomes" id="UP001199469">
    <property type="component" value="Unassembled WGS sequence"/>
</dbReference>
<organism evidence="1 2">
    <name type="scientific">Actinomycetospora endophytica</name>
    <dbReference type="NCBI Taxonomy" id="2291215"/>
    <lineage>
        <taxon>Bacteria</taxon>
        <taxon>Bacillati</taxon>
        <taxon>Actinomycetota</taxon>
        <taxon>Actinomycetes</taxon>
        <taxon>Pseudonocardiales</taxon>
        <taxon>Pseudonocardiaceae</taxon>
        <taxon>Actinomycetospora</taxon>
    </lineage>
</organism>
<keyword evidence="2" id="KW-1185">Reference proteome</keyword>